<accession>A0A0F9FRF1</accession>
<proteinExistence type="predicted"/>
<evidence type="ECO:0000313" key="1">
    <source>
        <dbReference type="EMBL" id="KKL59935.1"/>
    </source>
</evidence>
<reference evidence="1" key="1">
    <citation type="journal article" date="2015" name="Nature">
        <title>Complex archaea that bridge the gap between prokaryotes and eukaryotes.</title>
        <authorList>
            <person name="Spang A."/>
            <person name="Saw J.H."/>
            <person name="Jorgensen S.L."/>
            <person name="Zaremba-Niedzwiedzka K."/>
            <person name="Martijn J."/>
            <person name="Lind A.E."/>
            <person name="van Eijk R."/>
            <person name="Schleper C."/>
            <person name="Guy L."/>
            <person name="Ettema T.J."/>
        </authorList>
    </citation>
    <scope>NUCLEOTIDE SEQUENCE</scope>
</reference>
<sequence>MYILLQPDEDGNVINLLDETALRILLNNPRDEFGVHKFLSEKTFKQNSDPMYWNEGDAVLLKVEKVIIPKPVATKYIIE</sequence>
<comment type="caution">
    <text evidence="1">The sequence shown here is derived from an EMBL/GenBank/DDBJ whole genome shotgun (WGS) entry which is preliminary data.</text>
</comment>
<name>A0A0F9FRF1_9ZZZZ</name>
<protein>
    <submittedName>
        <fullName evidence="1">Uncharacterized protein</fullName>
    </submittedName>
</protein>
<gene>
    <name evidence="1" type="ORF">LCGC14_2210340</name>
</gene>
<organism evidence="1">
    <name type="scientific">marine sediment metagenome</name>
    <dbReference type="NCBI Taxonomy" id="412755"/>
    <lineage>
        <taxon>unclassified sequences</taxon>
        <taxon>metagenomes</taxon>
        <taxon>ecological metagenomes</taxon>
    </lineage>
</organism>
<dbReference type="EMBL" id="LAZR01029318">
    <property type="protein sequence ID" value="KKL59935.1"/>
    <property type="molecule type" value="Genomic_DNA"/>
</dbReference>
<dbReference type="AlphaFoldDB" id="A0A0F9FRF1"/>